<feature type="region of interest" description="Disordered" evidence="1">
    <location>
        <begin position="1"/>
        <end position="24"/>
    </location>
</feature>
<gene>
    <name evidence="3" type="ORF">GEV02_16890</name>
</gene>
<protein>
    <submittedName>
        <fullName evidence="3">Uncharacterized protein</fullName>
    </submittedName>
</protein>
<feature type="compositionally biased region" description="Polar residues" evidence="1">
    <location>
        <begin position="1"/>
        <end position="16"/>
    </location>
</feature>
<dbReference type="RefSeq" id="WP_152839086.1">
    <property type="nucleotide sequence ID" value="NZ_WHUG01000006.1"/>
</dbReference>
<reference evidence="3 4" key="1">
    <citation type="submission" date="2019-10" db="EMBL/GenBank/DDBJ databases">
        <title>Two novel species isolated from a subtropical stream in China.</title>
        <authorList>
            <person name="Lu H."/>
        </authorList>
    </citation>
    <scope>NUCLEOTIDE SEQUENCE [LARGE SCALE GENOMIC DNA]</scope>
    <source>
        <strain evidence="3 4">FT29W</strain>
    </source>
</reference>
<organism evidence="3 4">
    <name type="scientific">Rugamonas aquatica</name>
    <dbReference type="NCBI Taxonomy" id="2743357"/>
    <lineage>
        <taxon>Bacteria</taxon>
        <taxon>Pseudomonadati</taxon>
        <taxon>Pseudomonadota</taxon>
        <taxon>Betaproteobacteria</taxon>
        <taxon>Burkholderiales</taxon>
        <taxon>Oxalobacteraceae</taxon>
        <taxon>Telluria group</taxon>
        <taxon>Rugamonas</taxon>
    </lineage>
</organism>
<sequence length="61" mass="6509">MNTATEQKTTNTVVHESSSDEHRLRSERIAARGVRLGKGKVKYLLALAGLAVLASVAFAQG</sequence>
<evidence type="ECO:0000313" key="4">
    <source>
        <dbReference type="Proteomes" id="UP000440498"/>
    </source>
</evidence>
<keyword evidence="2" id="KW-0472">Membrane</keyword>
<dbReference type="EMBL" id="WHUG01000006">
    <property type="protein sequence ID" value="MQA39830.1"/>
    <property type="molecule type" value="Genomic_DNA"/>
</dbReference>
<evidence type="ECO:0000256" key="1">
    <source>
        <dbReference type="SAM" id="MobiDB-lite"/>
    </source>
</evidence>
<keyword evidence="2" id="KW-1133">Transmembrane helix</keyword>
<feature type="transmembrane region" description="Helical" evidence="2">
    <location>
        <begin position="41"/>
        <end position="59"/>
    </location>
</feature>
<keyword evidence="2" id="KW-0812">Transmembrane</keyword>
<name>A0A6A7N4F0_9BURK</name>
<comment type="caution">
    <text evidence="3">The sequence shown here is derived from an EMBL/GenBank/DDBJ whole genome shotgun (WGS) entry which is preliminary data.</text>
</comment>
<evidence type="ECO:0000313" key="3">
    <source>
        <dbReference type="EMBL" id="MQA39830.1"/>
    </source>
</evidence>
<dbReference type="Proteomes" id="UP000440498">
    <property type="component" value="Unassembled WGS sequence"/>
</dbReference>
<dbReference type="AlphaFoldDB" id="A0A6A7N4F0"/>
<evidence type="ECO:0000256" key="2">
    <source>
        <dbReference type="SAM" id="Phobius"/>
    </source>
</evidence>
<accession>A0A6A7N4F0</accession>
<proteinExistence type="predicted"/>
<keyword evidence="4" id="KW-1185">Reference proteome</keyword>